<name>A0A0M3AYG6_9SPHN</name>
<protein>
    <submittedName>
        <fullName evidence="1">Uncharacterized protein</fullName>
    </submittedName>
</protein>
<comment type="caution">
    <text evidence="1">The sequence shown here is derived from an EMBL/GenBank/DDBJ whole genome shotgun (WGS) entry which is preliminary data.</text>
</comment>
<dbReference type="AlphaFoldDB" id="A0A0M3AYG6"/>
<organism evidence="1 2">
    <name type="scientific">Sphingobium chungbukense</name>
    <dbReference type="NCBI Taxonomy" id="56193"/>
    <lineage>
        <taxon>Bacteria</taxon>
        <taxon>Pseudomonadati</taxon>
        <taxon>Pseudomonadota</taxon>
        <taxon>Alphaproteobacteria</taxon>
        <taxon>Sphingomonadales</taxon>
        <taxon>Sphingomonadaceae</taxon>
        <taxon>Sphingobium</taxon>
    </lineage>
</organism>
<gene>
    <name evidence="1" type="ORF">YP76_04825</name>
</gene>
<keyword evidence="2" id="KW-1185">Reference proteome</keyword>
<sequence length="216" mass="24661">MALSKLQIWNMALAELPEQRIDSLDDVNIASDFLNDQYQPAIAFLLEDHDYDFATKRDALAQMPNDRANEWQYTYRLPRDLARPLHLLPFSGSDTAGPVPVYSWVGRSRGLEARTPFRISGGKLYCNVQGAVLEYASNDVAENQFTAKFARALALELASRVVMPIKKDQKRQAELIRMAEVARERAKADDMNRDRETVRDFIPEFMLARMGYGDQL</sequence>
<proteinExistence type="predicted"/>
<accession>A0A0M3AYG6</accession>
<dbReference type="Proteomes" id="UP000033874">
    <property type="component" value="Unassembled WGS sequence"/>
</dbReference>
<dbReference type="STRING" id="56193.YP76_04825"/>
<evidence type="ECO:0000313" key="1">
    <source>
        <dbReference type="EMBL" id="KKW93961.1"/>
    </source>
</evidence>
<evidence type="ECO:0000313" key="2">
    <source>
        <dbReference type="Proteomes" id="UP000033874"/>
    </source>
</evidence>
<reference evidence="1 2" key="1">
    <citation type="submission" date="2015-04" db="EMBL/GenBank/DDBJ databases">
        <title>Genome sequence of aromatic hydrocarbons-degrading Sphingobium chungbukense DJ77.</title>
        <authorList>
            <person name="Kim Y.-C."/>
            <person name="Chae J.-C."/>
        </authorList>
    </citation>
    <scope>NUCLEOTIDE SEQUENCE [LARGE SCALE GENOMIC DNA]</scope>
    <source>
        <strain evidence="1 2">DJ77</strain>
    </source>
</reference>
<dbReference type="EMBL" id="LBIC01000001">
    <property type="protein sequence ID" value="KKW93961.1"/>
    <property type="molecule type" value="Genomic_DNA"/>
</dbReference>
<dbReference type="PATRIC" id="fig|56193.3.peg.997"/>